<keyword evidence="3" id="KW-0325">Glycoprotein</keyword>
<comment type="similarity">
    <text evidence="1">Belongs to the copper type II ascorbate-dependent monooxygenase family.</text>
</comment>
<feature type="compositionally biased region" description="Polar residues" evidence="4">
    <location>
        <begin position="551"/>
        <end position="583"/>
    </location>
</feature>
<dbReference type="SMART" id="SM00664">
    <property type="entry name" value="DoH"/>
    <property type="match status" value="1"/>
</dbReference>
<dbReference type="EMBL" id="CAKOGP040002058">
    <property type="protein sequence ID" value="CAJ1960436.1"/>
    <property type="molecule type" value="Genomic_DNA"/>
</dbReference>
<proteinExistence type="inferred from homology"/>
<dbReference type="InterPro" id="IPR024548">
    <property type="entry name" value="Cu2_monoox_C"/>
</dbReference>
<reference evidence="7" key="1">
    <citation type="submission" date="2023-08" db="EMBL/GenBank/DDBJ databases">
        <authorList>
            <person name="Audoor S."/>
            <person name="Bilcke G."/>
        </authorList>
    </citation>
    <scope>NUCLEOTIDE SEQUENCE</scope>
</reference>
<evidence type="ECO:0000256" key="5">
    <source>
        <dbReference type="SAM" id="SignalP"/>
    </source>
</evidence>
<dbReference type="InterPro" id="IPR036939">
    <property type="entry name" value="Cu2_ascorb_mOase_N_sf"/>
</dbReference>
<feature type="domain" description="DOMON" evidence="6">
    <location>
        <begin position="66"/>
        <end position="185"/>
    </location>
</feature>
<protein>
    <recommendedName>
        <fullName evidence="6">DOMON domain-containing protein</fullName>
    </recommendedName>
</protein>
<evidence type="ECO:0000313" key="8">
    <source>
        <dbReference type="Proteomes" id="UP001295423"/>
    </source>
</evidence>
<dbReference type="Pfam" id="PF03351">
    <property type="entry name" value="DOMON"/>
    <property type="match status" value="1"/>
</dbReference>
<feature type="region of interest" description="Disordered" evidence="4">
    <location>
        <begin position="541"/>
        <end position="642"/>
    </location>
</feature>
<dbReference type="Pfam" id="PF01082">
    <property type="entry name" value="Cu2_monooxygen"/>
    <property type="match status" value="1"/>
</dbReference>
<dbReference type="InterPro" id="IPR014784">
    <property type="entry name" value="Cu2_ascorb_mOase-like_C"/>
</dbReference>
<dbReference type="Pfam" id="PF03712">
    <property type="entry name" value="Cu2_monoox_C"/>
    <property type="match status" value="1"/>
</dbReference>
<evidence type="ECO:0000259" key="6">
    <source>
        <dbReference type="PROSITE" id="PS50836"/>
    </source>
</evidence>
<keyword evidence="2" id="KW-1015">Disulfide bond</keyword>
<dbReference type="InterPro" id="IPR005018">
    <property type="entry name" value="DOMON_domain"/>
</dbReference>
<evidence type="ECO:0000256" key="4">
    <source>
        <dbReference type="SAM" id="MobiDB-lite"/>
    </source>
</evidence>
<evidence type="ECO:0000256" key="2">
    <source>
        <dbReference type="ARBA" id="ARBA00023157"/>
    </source>
</evidence>
<dbReference type="GO" id="GO:0005507">
    <property type="term" value="F:copper ion binding"/>
    <property type="evidence" value="ECO:0007669"/>
    <property type="project" value="InterPro"/>
</dbReference>
<sequence>MPGYLLILLLSLIHIYTVNSTTDVASNYFSNLSSAEKATFLNWLDAKFGTSVSQHSFLTSSSNADNGAAVFWEINGDEIEFAIVVRASGWVALGISEAGGMFGSDVVYYESSNPNTVVDSHIMDSRAAPLVDDCQNWSFLSTTIEQGWLILEVRRPLDTGDFQDHVLRNDEELWMAPTRLIAAWGDDNSLGYHGLNTARNSVRLFSKNSGSTSSALQASLDSKSDGSFVVTESSYQIPTRDTTYHELCMTYSDIQQEIGTATVPLTLIGAIPIITEETRAFVHHFTVYIQPSCQNDLQARSMIYVWGPGHEGMSLPDNVGFPLFEADDKQAIWIQIHYNNHSGVSGMRDSSGVRFYYTETARAEEAGMLELGDPLVRLYGQSISNGLSKYEFTCPGSCSGLFLAQRQVTVIAEFLHMHQTGVRMTNEVIRQNEVVHNAKVDVFDFEEQGGFRVPQDPFTVTPGDTFRTSCYYRDGGAFGLSSQEEMCIAYLLYYPAISNFGFNWGCPYGAGTPICAQELENEDLAGEIDLNRVFGSSGGVCPAASPAPSAQATDNPTFDPTLSPTETNDESTSPTLSPTQMPVSGSPPPPTSRPIDVQESSPPTNRKDESASPTVSPTQMPFSDDAPTLSSPEPPTNVVDSATQTPGLGMLLWIGVLCTALALV</sequence>
<dbReference type="InterPro" id="IPR008977">
    <property type="entry name" value="PHM/PNGase_F_dom_sf"/>
</dbReference>
<accession>A0AAD2G2K1</accession>
<dbReference type="CDD" id="cd09631">
    <property type="entry name" value="DOMON_DOH"/>
    <property type="match status" value="1"/>
</dbReference>
<name>A0AAD2G2K1_9STRA</name>
<feature type="compositionally biased region" description="Polar residues" evidence="4">
    <location>
        <begin position="611"/>
        <end position="621"/>
    </location>
</feature>
<dbReference type="InterPro" id="IPR045266">
    <property type="entry name" value="DOH_DOMON"/>
</dbReference>
<dbReference type="InterPro" id="IPR000945">
    <property type="entry name" value="DBH-like"/>
</dbReference>
<dbReference type="PANTHER" id="PTHR10157">
    <property type="entry name" value="DOPAMINE BETA HYDROXYLASE RELATED"/>
    <property type="match status" value="1"/>
</dbReference>
<dbReference type="InterPro" id="IPR000323">
    <property type="entry name" value="Cu2_ascorb_mOase_N"/>
</dbReference>
<evidence type="ECO:0000313" key="7">
    <source>
        <dbReference type="EMBL" id="CAJ1960436.1"/>
    </source>
</evidence>
<comment type="caution">
    <text evidence="7">The sequence shown here is derived from an EMBL/GenBank/DDBJ whole genome shotgun (WGS) entry which is preliminary data.</text>
</comment>
<organism evidence="7 8">
    <name type="scientific">Cylindrotheca closterium</name>
    <dbReference type="NCBI Taxonomy" id="2856"/>
    <lineage>
        <taxon>Eukaryota</taxon>
        <taxon>Sar</taxon>
        <taxon>Stramenopiles</taxon>
        <taxon>Ochrophyta</taxon>
        <taxon>Bacillariophyta</taxon>
        <taxon>Bacillariophyceae</taxon>
        <taxon>Bacillariophycidae</taxon>
        <taxon>Bacillariales</taxon>
        <taxon>Bacillariaceae</taxon>
        <taxon>Cylindrotheca</taxon>
    </lineage>
</organism>
<dbReference type="AlphaFoldDB" id="A0AAD2G2K1"/>
<dbReference type="PROSITE" id="PS50836">
    <property type="entry name" value="DOMON"/>
    <property type="match status" value="1"/>
</dbReference>
<dbReference type="GO" id="GO:0004500">
    <property type="term" value="F:dopamine beta-monooxygenase activity"/>
    <property type="evidence" value="ECO:0007669"/>
    <property type="project" value="InterPro"/>
</dbReference>
<dbReference type="Gene3D" id="2.60.120.310">
    <property type="entry name" value="Copper type II, ascorbate-dependent monooxygenase, N-terminal domain"/>
    <property type="match status" value="1"/>
</dbReference>
<dbReference type="Proteomes" id="UP001295423">
    <property type="component" value="Unassembled WGS sequence"/>
</dbReference>
<evidence type="ECO:0000256" key="1">
    <source>
        <dbReference type="ARBA" id="ARBA00010676"/>
    </source>
</evidence>
<keyword evidence="5" id="KW-0732">Signal</keyword>
<evidence type="ECO:0000256" key="3">
    <source>
        <dbReference type="ARBA" id="ARBA00023180"/>
    </source>
</evidence>
<feature type="signal peptide" evidence="5">
    <location>
        <begin position="1"/>
        <end position="20"/>
    </location>
</feature>
<gene>
    <name evidence="7" type="ORF">CYCCA115_LOCUS18730</name>
</gene>
<feature type="chain" id="PRO_5042049366" description="DOMON domain-containing protein" evidence="5">
    <location>
        <begin position="21"/>
        <end position="664"/>
    </location>
</feature>
<dbReference type="Gene3D" id="2.60.120.230">
    <property type="match status" value="1"/>
</dbReference>
<keyword evidence="8" id="KW-1185">Reference proteome</keyword>
<dbReference type="PANTHER" id="PTHR10157:SF23">
    <property type="entry name" value="MOXD1 HOMOLOG 1"/>
    <property type="match status" value="1"/>
</dbReference>
<feature type="compositionally biased region" description="Low complexity" evidence="4">
    <location>
        <begin position="541"/>
        <end position="550"/>
    </location>
</feature>
<dbReference type="SUPFAM" id="SSF49742">
    <property type="entry name" value="PHM/PNGase F"/>
    <property type="match status" value="2"/>
</dbReference>